<comment type="caution">
    <text evidence="5">The sequence shown here is derived from an EMBL/GenBank/DDBJ whole genome shotgun (WGS) entry which is preliminary data.</text>
</comment>
<dbReference type="PROSITE" id="PS52050">
    <property type="entry name" value="WYL"/>
    <property type="match status" value="1"/>
</dbReference>
<dbReference type="OrthoDB" id="3171994at2"/>
<name>A0A7Z8NRD4_9CELL</name>
<dbReference type="InterPro" id="IPR013196">
    <property type="entry name" value="HTH_11"/>
</dbReference>
<dbReference type="PANTHER" id="PTHR34580">
    <property type="match status" value="1"/>
</dbReference>
<keyword evidence="1" id="KW-0805">Transcription regulation</keyword>
<dbReference type="InterPro" id="IPR001034">
    <property type="entry name" value="DeoR_HTH"/>
</dbReference>
<dbReference type="PANTHER" id="PTHR34580:SF3">
    <property type="entry name" value="PROTEIN PAFB"/>
    <property type="match status" value="1"/>
</dbReference>
<evidence type="ECO:0000256" key="3">
    <source>
        <dbReference type="SAM" id="MobiDB-lite"/>
    </source>
</evidence>
<dbReference type="InterPro" id="IPR051534">
    <property type="entry name" value="CBASS_pafABC_assoc_protein"/>
</dbReference>
<gene>
    <name evidence="5" type="ORF">FA014_00440</name>
</gene>
<feature type="domain" description="HTH deoR-type" evidence="4">
    <location>
        <begin position="6"/>
        <end position="64"/>
    </location>
</feature>
<dbReference type="Pfam" id="PF08279">
    <property type="entry name" value="HTH_11"/>
    <property type="match status" value="1"/>
</dbReference>
<dbReference type="RefSeq" id="WP_154727749.1">
    <property type="nucleotide sequence ID" value="NZ_SZYE01000002.1"/>
</dbReference>
<organism evidence="5 6">
    <name type="scientific">Cellulomonas hominis</name>
    <dbReference type="NCBI Taxonomy" id="156981"/>
    <lineage>
        <taxon>Bacteria</taxon>
        <taxon>Bacillati</taxon>
        <taxon>Actinomycetota</taxon>
        <taxon>Actinomycetes</taxon>
        <taxon>Micrococcales</taxon>
        <taxon>Cellulomonadaceae</taxon>
        <taxon>Cellulomonas</taxon>
    </lineage>
</organism>
<evidence type="ECO:0000313" key="6">
    <source>
        <dbReference type="Proteomes" id="UP000308121"/>
    </source>
</evidence>
<dbReference type="Gene3D" id="1.10.10.10">
    <property type="entry name" value="Winged helix-like DNA-binding domain superfamily/Winged helix DNA-binding domain"/>
    <property type="match status" value="1"/>
</dbReference>
<dbReference type="InterPro" id="IPR026881">
    <property type="entry name" value="WYL_dom"/>
</dbReference>
<dbReference type="Proteomes" id="UP000308121">
    <property type="component" value="Unassembled WGS sequence"/>
</dbReference>
<evidence type="ECO:0000256" key="1">
    <source>
        <dbReference type="ARBA" id="ARBA00023015"/>
    </source>
</evidence>
<feature type="region of interest" description="Disordered" evidence="3">
    <location>
        <begin position="212"/>
        <end position="240"/>
    </location>
</feature>
<reference evidence="5 6" key="1">
    <citation type="submission" date="2019-05" db="EMBL/GenBank/DDBJ databases">
        <title>Genome sequence of Cellulomonas hominis strain CS1.</title>
        <authorList>
            <person name="Belmont J."/>
            <person name="Maclea K.S."/>
        </authorList>
    </citation>
    <scope>NUCLEOTIDE SEQUENCE [LARGE SCALE GENOMIC DNA]</scope>
    <source>
        <strain evidence="5 6">CS1</strain>
    </source>
</reference>
<keyword evidence="2" id="KW-0804">Transcription</keyword>
<dbReference type="SMART" id="SM00420">
    <property type="entry name" value="HTH_DEOR"/>
    <property type="match status" value="1"/>
</dbReference>
<dbReference type="Pfam" id="PF13280">
    <property type="entry name" value="WYL"/>
    <property type="match status" value="1"/>
</dbReference>
<protein>
    <submittedName>
        <fullName evidence="5">WYL domain-containing protein</fullName>
    </submittedName>
</protein>
<evidence type="ECO:0000313" key="5">
    <source>
        <dbReference type="EMBL" id="TKR27345.1"/>
    </source>
</evidence>
<evidence type="ECO:0000259" key="4">
    <source>
        <dbReference type="SMART" id="SM00420"/>
    </source>
</evidence>
<proteinExistence type="predicted"/>
<dbReference type="SUPFAM" id="SSF46785">
    <property type="entry name" value="Winged helix' DNA-binding domain"/>
    <property type="match status" value="1"/>
</dbReference>
<dbReference type="AlphaFoldDB" id="A0A7Z8NRD4"/>
<dbReference type="EMBL" id="SZYE01000002">
    <property type="protein sequence ID" value="TKR27345.1"/>
    <property type="molecule type" value="Genomic_DNA"/>
</dbReference>
<dbReference type="GO" id="GO:0003700">
    <property type="term" value="F:DNA-binding transcription factor activity"/>
    <property type="evidence" value="ECO:0007669"/>
    <property type="project" value="InterPro"/>
</dbReference>
<evidence type="ECO:0000256" key="2">
    <source>
        <dbReference type="ARBA" id="ARBA00023163"/>
    </source>
</evidence>
<accession>A0A7Z8NRD4</accession>
<sequence length="240" mass="25534">MRRAERLHALVEMLRRQGTRGCTAERLAAEFGVSVRTVKRDLAALESSGAPIWSRPGPGGGYGLTARATLPPVSLTPAQAVALLAAVSAAPDAPYADLAAAGVRKVLDVLDPVTRRKADELAGRVWVNAPPAPSRAIRSALEQAMAEQRVVRIRYVAGDGGVTTRDVEPIMFGAMGGRWYLVGWCRLRRGIRWFLVTRIERAAVTATPCGDHGVEEVGTPPATARSVRSGPARDGGDPGR</sequence>
<dbReference type="InterPro" id="IPR036388">
    <property type="entry name" value="WH-like_DNA-bd_sf"/>
</dbReference>
<dbReference type="InterPro" id="IPR036390">
    <property type="entry name" value="WH_DNA-bd_sf"/>
</dbReference>